<gene>
    <name evidence="1" type="ORF">HZU40_17210</name>
</gene>
<dbReference type="Proteomes" id="UP000515498">
    <property type="component" value="Chromosome"/>
</dbReference>
<dbReference type="AlphaFoldDB" id="A0A7G8P6T3"/>
<proteinExistence type="predicted"/>
<accession>A0A7G8P6T3</accession>
<protein>
    <submittedName>
        <fullName evidence="1">Uncharacterized protein</fullName>
    </submittedName>
</protein>
<dbReference type="KEGG" id="mflu:HZU40_17210"/>
<reference evidence="1 2" key="1">
    <citation type="submission" date="2020-07" db="EMBL/GenBank/DDBJ databases">
        <title>Draft genome sequence of four isobutane-metabolizing strains capable of cometabolically degrading diverse ether contaminants.</title>
        <authorList>
            <person name="Chen W."/>
            <person name="Faulkner N."/>
            <person name="Smith C."/>
            <person name="Hyman M."/>
        </authorList>
    </citation>
    <scope>NUCLEOTIDE SEQUENCE [LARGE SCALE GENOMIC DNA]</scope>
    <source>
        <strain evidence="1 2">2A</strain>
    </source>
</reference>
<name>A0A7G8P6T3_9MYCO</name>
<organism evidence="1 2">
    <name type="scientific">Mycolicibacterium fluoranthenivorans</name>
    <dbReference type="NCBI Taxonomy" id="258505"/>
    <lineage>
        <taxon>Bacteria</taxon>
        <taxon>Bacillati</taxon>
        <taxon>Actinomycetota</taxon>
        <taxon>Actinomycetes</taxon>
        <taxon>Mycobacteriales</taxon>
        <taxon>Mycobacteriaceae</taxon>
        <taxon>Mycolicibacterium</taxon>
    </lineage>
</organism>
<evidence type="ECO:0000313" key="1">
    <source>
        <dbReference type="EMBL" id="QNJ90049.1"/>
    </source>
</evidence>
<evidence type="ECO:0000313" key="2">
    <source>
        <dbReference type="Proteomes" id="UP000515498"/>
    </source>
</evidence>
<dbReference type="EMBL" id="CP059894">
    <property type="protein sequence ID" value="QNJ90049.1"/>
    <property type="molecule type" value="Genomic_DNA"/>
</dbReference>
<sequence length="102" mass="10588">MRAELLAVVAVFASLPVVCTDVASANEYSCAHAAASNGYVNEDKFLWQVEKDCAVAYGIAYPGGLSTQAEAVAAVAAAEQYLRSLGYDAATVEQMDIAGHGV</sequence>
<dbReference type="RefSeq" id="WP_187095199.1">
    <property type="nucleotide sequence ID" value="NZ_CP059894.1"/>
</dbReference>